<dbReference type="Pfam" id="PF03772">
    <property type="entry name" value="Competence"/>
    <property type="match status" value="1"/>
</dbReference>
<comment type="caution">
    <text evidence="10">The sequence shown here is derived from an EMBL/GenBank/DDBJ whole genome shotgun (WGS) entry which is preliminary data.</text>
</comment>
<reference evidence="10 11" key="1">
    <citation type="journal article" date="2013" name="Genome Announc.">
        <title>Draft Genome Sequence of Strain JLT2015T, Belonging to the Family Sphingomonadaceae of the Alphaproteobacteria.</title>
        <authorList>
            <person name="Tang K."/>
            <person name="Liu K."/>
            <person name="Li S."/>
            <person name="Jiao N."/>
        </authorList>
    </citation>
    <scope>NUCLEOTIDE SEQUENCE [LARGE SCALE GENOMIC DNA]</scope>
    <source>
        <strain evidence="10 11">JLT2015</strain>
    </source>
</reference>
<gene>
    <name evidence="10" type="ORF">C725_0524</name>
</gene>
<feature type="transmembrane region" description="Helical" evidence="7">
    <location>
        <begin position="407"/>
        <end position="423"/>
    </location>
</feature>
<dbReference type="EMBL" id="AMRV01000001">
    <property type="protein sequence ID" value="EMD84594.1"/>
    <property type="molecule type" value="Genomic_DNA"/>
</dbReference>
<dbReference type="PANTHER" id="PTHR30619">
    <property type="entry name" value="DNA INTERNALIZATION/COMPETENCE PROTEIN COMEC/REC2"/>
    <property type="match status" value="1"/>
</dbReference>
<evidence type="ECO:0000259" key="8">
    <source>
        <dbReference type="Pfam" id="PF03772"/>
    </source>
</evidence>
<feature type="domain" description="ComEC/Rec2-related protein" evidence="8">
    <location>
        <begin position="279"/>
        <end position="561"/>
    </location>
</feature>
<keyword evidence="5 7" id="KW-0472">Membrane</keyword>
<proteinExistence type="predicted"/>
<evidence type="ECO:0000256" key="7">
    <source>
        <dbReference type="SAM" id="Phobius"/>
    </source>
</evidence>
<evidence type="ECO:0000313" key="11">
    <source>
        <dbReference type="Proteomes" id="UP000011717"/>
    </source>
</evidence>
<feature type="transmembrane region" description="Helical" evidence="7">
    <location>
        <begin position="300"/>
        <end position="322"/>
    </location>
</feature>
<dbReference type="GO" id="GO:0005886">
    <property type="term" value="C:plasma membrane"/>
    <property type="evidence" value="ECO:0007669"/>
    <property type="project" value="UniProtKB-SubCell"/>
</dbReference>
<feature type="transmembrane region" description="Helical" evidence="7">
    <location>
        <begin position="505"/>
        <end position="526"/>
    </location>
</feature>
<feature type="transmembrane region" description="Helical" evidence="7">
    <location>
        <begin position="64"/>
        <end position="82"/>
    </location>
</feature>
<evidence type="ECO:0000313" key="10">
    <source>
        <dbReference type="EMBL" id="EMD84594.1"/>
    </source>
</evidence>
<dbReference type="RefSeq" id="WP_008599976.1">
    <property type="nucleotide sequence ID" value="NZ_JACHGC010000002.1"/>
</dbReference>
<dbReference type="Pfam" id="PF13567">
    <property type="entry name" value="DUF4131"/>
    <property type="match status" value="1"/>
</dbReference>
<feature type="transmembrane region" description="Helical" evidence="7">
    <location>
        <begin position="334"/>
        <end position="356"/>
    </location>
</feature>
<keyword evidence="2" id="KW-1003">Cell membrane</keyword>
<dbReference type="InterPro" id="IPR052159">
    <property type="entry name" value="Competence_DNA_uptake"/>
</dbReference>
<feature type="transmembrane region" description="Helical" evidence="7">
    <location>
        <begin position="566"/>
        <end position="583"/>
    </location>
</feature>
<feature type="transmembrane region" description="Helical" evidence="7">
    <location>
        <begin position="538"/>
        <end position="559"/>
    </location>
</feature>
<dbReference type="Proteomes" id="UP000011717">
    <property type="component" value="Unassembled WGS sequence"/>
</dbReference>
<evidence type="ECO:0000256" key="5">
    <source>
        <dbReference type="ARBA" id="ARBA00023136"/>
    </source>
</evidence>
<dbReference type="PANTHER" id="PTHR30619:SF1">
    <property type="entry name" value="RECOMBINATION PROTEIN 2"/>
    <property type="match status" value="1"/>
</dbReference>
<dbReference type="InterPro" id="IPR025405">
    <property type="entry name" value="DUF4131"/>
</dbReference>
<evidence type="ECO:0000256" key="3">
    <source>
        <dbReference type="ARBA" id="ARBA00022692"/>
    </source>
</evidence>
<organism evidence="10 11">
    <name type="scientific">Pacificimonas flava</name>
    <dbReference type="NCBI Taxonomy" id="1234595"/>
    <lineage>
        <taxon>Bacteria</taxon>
        <taxon>Pseudomonadati</taxon>
        <taxon>Pseudomonadota</taxon>
        <taxon>Alphaproteobacteria</taxon>
        <taxon>Sphingomonadales</taxon>
        <taxon>Sphingosinicellaceae</taxon>
        <taxon>Pacificimonas</taxon>
    </lineage>
</organism>
<comment type="subcellular location">
    <subcellularLocation>
        <location evidence="1">Cell membrane</location>
        <topology evidence="1">Multi-pass membrane protein</topology>
    </subcellularLocation>
</comment>
<dbReference type="NCBIfam" id="TIGR00360">
    <property type="entry name" value="ComEC_N-term"/>
    <property type="match status" value="1"/>
</dbReference>
<sequence length="732" mass="77483">MMIPQQEFARGERRRTRGNREISGLSSSRARGVQPISLFRACADALAAGADALEERLERERHQLPLFIPVFLGIGIAMWFSLPDLTSWIAAMLTGLAAAMGGVAIGGRTGRCLTVGGLLVAAGVLLAWVHAQGAATPVLKEERFGIPLRAEIVTVEDLQARGRTRVLLAPRSQLPADMRVRISLRGELPPGAGPGALIAIRATVSPPPGPSVPGGYHFARRAWFEGIGATGYALGAPEILRPAQAPRGFRARLDALRTAITRYLQQSVSGRAGGVAAALVTGDRGGIAPEVTESMRDSGLAHLIAISGLHIAVVVGGIFWIVRRLLTLWPWFALHYDARLAASLAGAAAGVAYTLVAGASVPTVRACIAVLIVLFGLAVGREALSLRLVAVGATLILLWRPDFLLSPSFQLSFAAVTGIVALYQSRPGRRWSEARRQGGPLGRAGRGVAALFLTGIVAELTLGGIALYHFNQMGFYGAAANLLAIPLTSFVIIPLLILALLCAPLGLAGPALAGLGLSIEALIVIAERTAALPGAVALMPGMPDAAFALIVLGGLWLCLWQTGWRWFGLVGPLIAAALILTAPRPDIFVAPDGSHLAIVTDDRIYMLRPRAGDYITEMWSSAAGARMADPLDTMPGADCTADACTVALRAEGRVWRILATRSRNLIEMDVMRPLCSASDIVVSDRYLPNWCRGRWLTLDARTLSTTGAVAVDLDHARLRSRAGADGEHPWAL</sequence>
<feature type="transmembrane region" description="Helical" evidence="7">
    <location>
        <begin position="444"/>
        <end position="468"/>
    </location>
</feature>
<keyword evidence="3 7" id="KW-0812">Transmembrane</keyword>
<feature type="transmembrane region" description="Helical" evidence="7">
    <location>
        <begin position="88"/>
        <end position="105"/>
    </location>
</feature>
<evidence type="ECO:0000256" key="4">
    <source>
        <dbReference type="ARBA" id="ARBA00022989"/>
    </source>
</evidence>
<feature type="domain" description="DUF4131" evidence="9">
    <location>
        <begin position="85"/>
        <end position="236"/>
    </location>
</feature>
<evidence type="ECO:0000259" key="9">
    <source>
        <dbReference type="Pfam" id="PF13567"/>
    </source>
</evidence>
<evidence type="ECO:0000256" key="2">
    <source>
        <dbReference type="ARBA" id="ARBA00022475"/>
    </source>
</evidence>
<keyword evidence="11" id="KW-1185">Reference proteome</keyword>
<keyword evidence="4 7" id="KW-1133">Transmembrane helix</keyword>
<feature type="transmembrane region" description="Helical" evidence="7">
    <location>
        <begin position="474"/>
        <end position="498"/>
    </location>
</feature>
<evidence type="ECO:0000256" key="6">
    <source>
        <dbReference type="SAM" id="MobiDB-lite"/>
    </source>
</evidence>
<accession>M2TDK9</accession>
<protein>
    <submittedName>
        <fullName evidence="10">ComEC/Rec2-related protein</fullName>
    </submittedName>
</protein>
<name>M2TDK9_9SPHN</name>
<evidence type="ECO:0000256" key="1">
    <source>
        <dbReference type="ARBA" id="ARBA00004651"/>
    </source>
</evidence>
<dbReference type="AlphaFoldDB" id="M2TDK9"/>
<feature type="region of interest" description="Disordered" evidence="6">
    <location>
        <begin position="1"/>
        <end position="26"/>
    </location>
</feature>
<dbReference type="InterPro" id="IPR004477">
    <property type="entry name" value="ComEC_N"/>
</dbReference>